<comment type="caution">
    <text evidence="1">The sequence shown here is derived from an EMBL/GenBank/DDBJ whole genome shotgun (WGS) entry which is preliminary data.</text>
</comment>
<keyword evidence="2" id="KW-1185">Reference proteome</keyword>
<protein>
    <submittedName>
        <fullName evidence="1">Uncharacterized protein</fullName>
    </submittedName>
</protein>
<sequence>MVRLRSTEEALVSFYPVEAETSSVIDDFGDFAPTMEVKQLILAVDYSSDISSYQHTHTSYLHVSIQVEGCWLADVPCRLSLTCRTSSFTVSICARRSVICWPRDRLAASCFLLACWLQGHTDSFSL</sequence>
<organism evidence="1 2">
    <name type="scientific">Nelumbo nucifera</name>
    <name type="common">Sacred lotus</name>
    <dbReference type="NCBI Taxonomy" id="4432"/>
    <lineage>
        <taxon>Eukaryota</taxon>
        <taxon>Viridiplantae</taxon>
        <taxon>Streptophyta</taxon>
        <taxon>Embryophyta</taxon>
        <taxon>Tracheophyta</taxon>
        <taxon>Spermatophyta</taxon>
        <taxon>Magnoliopsida</taxon>
        <taxon>Proteales</taxon>
        <taxon>Nelumbonaceae</taxon>
        <taxon>Nelumbo</taxon>
    </lineage>
</organism>
<proteinExistence type="predicted"/>
<dbReference type="EMBL" id="DUZY01000006">
    <property type="protein sequence ID" value="DAD43130.1"/>
    <property type="molecule type" value="Genomic_DNA"/>
</dbReference>
<accession>A0A822ZF25</accession>
<evidence type="ECO:0000313" key="1">
    <source>
        <dbReference type="EMBL" id="DAD43130.1"/>
    </source>
</evidence>
<evidence type="ECO:0000313" key="2">
    <source>
        <dbReference type="Proteomes" id="UP000607653"/>
    </source>
</evidence>
<reference evidence="1 2" key="1">
    <citation type="journal article" date="2020" name="Mol. Biol. Evol.">
        <title>Distinct Expression and Methylation Patterns for Genes with Different Fates following a Single Whole-Genome Duplication in Flowering Plants.</title>
        <authorList>
            <person name="Shi T."/>
            <person name="Rahmani R.S."/>
            <person name="Gugger P.F."/>
            <person name="Wang M."/>
            <person name="Li H."/>
            <person name="Zhang Y."/>
            <person name="Li Z."/>
            <person name="Wang Q."/>
            <person name="Van de Peer Y."/>
            <person name="Marchal K."/>
            <person name="Chen J."/>
        </authorList>
    </citation>
    <scope>NUCLEOTIDE SEQUENCE [LARGE SCALE GENOMIC DNA]</scope>
    <source>
        <tissue evidence="1">Leaf</tissue>
    </source>
</reference>
<name>A0A822ZF25_NELNU</name>
<dbReference type="AlphaFoldDB" id="A0A822ZF25"/>
<dbReference type="Proteomes" id="UP000607653">
    <property type="component" value="Unassembled WGS sequence"/>
</dbReference>
<gene>
    <name evidence="1" type="ORF">HUJ06_001360</name>
</gene>